<dbReference type="InterPro" id="IPR021109">
    <property type="entry name" value="Peptidase_aspartic_dom_sf"/>
</dbReference>
<reference evidence="1 2" key="1">
    <citation type="journal article" date="2019" name="Nat. Ecol. Evol.">
        <title>Megaphylogeny resolves global patterns of mushroom evolution.</title>
        <authorList>
            <person name="Varga T."/>
            <person name="Krizsan K."/>
            <person name="Foldi C."/>
            <person name="Dima B."/>
            <person name="Sanchez-Garcia M."/>
            <person name="Sanchez-Ramirez S."/>
            <person name="Szollosi G.J."/>
            <person name="Szarkandi J.G."/>
            <person name="Papp V."/>
            <person name="Albert L."/>
            <person name="Andreopoulos W."/>
            <person name="Angelini C."/>
            <person name="Antonin V."/>
            <person name="Barry K.W."/>
            <person name="Bougher N.L."/>
            <person name="Buchanan P."/>
            <person name="Buyck B."/>
            <person name="Bense V."/>
            <person name="Catcheside P."/>
            <person name="Chovatia M."/>
            <person name="Cooper J."/>
            <person name="Damon W."/>
            <person name="Desjardin D."/>
            <person name="Finy P."/>
            <person name="Geml J."/>
            <person name="Haridas S."/>
            <person name="Hughes K."/>
            <person name="Justo A."/>
            <person name="Karasinski D."/>
            <person name="Kautmanova I."/>
            <person name="Kiss B."/>
            <person name="Kocsube S."/>
            <person name="Kotiranta H."/>
            <person name="LaButti K.M."/>
            <person name="Lechner B.E."/>
            <person name="Liimatainen K."/>
            <person name="Lipzen A."/>
            <person name="Lukacs Z."/>
            <person name="Mihaltcheva S."/>
            <person name="Morgado L.N."/>
            <person name="Niskanen T."/>
            <person name="Noordeloos M.E."/>
            <person name="Ohm R.A."/>
            <person name="Ortiz-Santana B."/>
            <person name="Ovrebo C."/>
            <person name="Racz N."/>
            <person name="Riley R."/>
            <person name="Savchenko A."/>
            <person name="Shiryaev A."/>
            <person name="Soop K."/>
            <person name="Spirin V."/>
            <person name="Szebenyi C."/>
            <person name="Tomsovsky M."/>
            <person name="Tulloss R.E."/>
            <person name="Uehling J."/>
            <person name="Grigoriev I.V."/>
            <person name="Vagvolgyi C."/>
            <person name="Papp T."/>
            <person name="Martin F.M."/>
            <person name="Miettinen O."/>
            <person name="Hibbett D.S."/>
            <person name="Nagy L.G."/>
        </authorList>
    </citation>
    <scope>NUCLEOTIDE SEQUENCE [LARGE SCALE GENOMIC DNA]</scope>
    <source>
        <strain evidence="1 2">CBS 962.96</strain>
    </source>
</reference>
<protein>
    <submittedName>
        <fullName evidence="1">Uncharacterized protein</fullName>
    </submittedName>
</protein>
<evidence type="ECO:0000313" key="1">
    <source>
        <dbReference type="EMBL" id="THU92458.1"/>
    </source>
</evidence>
<dbReference type="AlphaFoldDB" id="A0A4S8LU07"/>
<sequence length="367" mass="41662">MDFLLNRSAPYPGDDLDTILRPIFGDQIMCVNVLVNKDTLRNCFLETDRWWQRQLERALFKTDWSEWPWLDYEIGMGIMNERPNASDQTNLWLGTAIIESPAYAGLQRNAGVTKDLSRSVPKPVVVVINIMGKPVRALLDTGSLGDFMSSSLADQLGVKRITLEKPIQLHLAVQGSRSKINTGTVARLEYQGITEEHYFDIINLSNYDVILGTPFLFQHRVSIGLNPIRVKVDSVPTLPIKGDNVKELSSRAADLAEDSIELLRKELMDYARPLFQDASLTPLPPLRAINHEILLINPEQVIPWRPSRCPEALRAQWDVKRNAYISTGRWKVTNARNTCPVLCIPKPGKQKFSRAMVFAWTRTKWIA</sequence>
<dbReference type="OrthoDB" id="3267748at2759"/>
<dbReference type="CDD" id="cd00303">
    <property type="entry name" value="retropepsin_like"/>
    <property type="match status" value="1"/>
</dbReference>
<keyword evidence="2" id="KW-1185">Reference proteome</keyword>
<gene>
    <name evidence="1" type="ORF">K435DRAFT_820491</name>
</gene>
<evidence type="ECO:0000313" key="2">
    <source>
        <dbReference type="Proteomes" id="UP000297245"/>
    </source>
</evidence>
<dbReference type="Pfam" id="PF13650">
    <property type="entry name" value="Asp_protease_2"/>
    <property type="match status" value="1"/>
</dbReference>
<dbReference type="Proteomes" id="UP000297245">
    <property type="component" value="Unassembled WGS sequence"/>
</dbReference>
<dbReference type="EMBL" id="ML179279">
    <property type="protein sequence ID" value="THU92458.1"/>
    <property type="molecule type" value="Genomic_DNA"/>
</dbReference>
<name>A0A4S8LU07_DENBC</name>
<organism evidence="1 2">
    <name type="scientific">Dendrothele bispora (strain CBS 962.96)</name>
    <dbReference type="NCBI Taxonomy" id="1314807"/>
    <lineage>
        <taxon>Eukaryota</taxon>
        <taxon>Fungi</taxon>
        <taxon>Dikarya</taxon>
        <taxon>Basidiomycota</taxon>
        <taxon>Agaricomycotina</taxon>
        <taxon>Agaricomycetes</taxon>
        <taxon>Agaricomycetidae</taxon>
        <taxon>Agaricales</taxon>
        <taxon>Agaricales incertae sedis</taxon>
        <taxon>Dendrothele</taxon>
    </lineage>
</organism>
<dbReference type="Gene3D" id="2.40.70.10">
    <property type="entry name" value="Acid Proteases"/>
    <property type="match status" value="1"/>
</dbReference>
<accession>A0A4S8LU07</accession>
<proteinExistence type="predicted"/>
<dbReference type="SUPFAM" id="SSF50630">
    <property type="entry name" value="Acid proteases"/>
    <property type="match status" value="1"/>
</dbReference>